<proteinExistence type="predicted"/>
<evidence type="ECO:0000256" key="1">
    <source>
        <dbReference type="SAM" id="MobiDB-lite"/>
    </source>
</evidence>
<keyword evidence="2" id="KW-0472">Membrane</keyword>
<name>A0A8H7BWR7_AGABI</name>
<feature type="transmembrane region" description="Helical" evidence="2">
    <location>
        <begin position="200"/>
        <end position="221"/>
    </location>
</feature>
<gene>
    <name evidence="3" type="ORF">Agabi119p4_11302</name>
</gene>
<evidence type="ECO:0000313" key="3">
    <source>
        <dbReference type="EMBL" id="KAF7759607.1"/>
    </source>
</evidence>
<evidence type="ECO:0000256" key="2">
    <source>
        <dbReference type="SAM" id="Phobius"/>
    </source>
</evidence>
<comment type="caution">
    <text evidence="3">The sequence shown here is derived from an EMBL/GenBank/DDBJ whole genome shotgun (WGS) entry which is preliminary data.</text>
</comment>
<dbReference type="Proteomes" id="UP000629468">
    <property type="component" value="Unassembled WGS sequence"/>
</dbReference>
<accession>A0A8H7BWR7</accession>
<feature type="transmembrane region" description="Helical" evidence="2">
    <location>
        <begin position="255"/>
        <end position="285"/>
    </location>
</feature>
<keyword evidence="2" id="KW-0812">Transmembrane</keyword>
<reference evidence="3 4" key="1">
    <citation type="journal article" name="Sci. Rep.">
        <title>Telomere-to-telomere assembled and centromere annotated genomes of the two main subspecies of the button mushroom Agaricus bisporus reveal especially polymorphic chromosome ends.</title>
        <authorList>
            <person name="Sonnenberg A.S.M."/>
            <person name="Sedaghat-Telgerd N."/>
            <person name="Lavrijssen B."/>
            <person name="Ohm R.A."/>
            <person name="Hendrickx P.M."/>
            <person name="Scholtmeijer K."/>
            <person name="Baars J.J.P."/>
            <person name="van Peer A."/>
        </authorList>
    </citation>
    <scope>NUCLEOTIDE SEQUENCE [LARGE SCALE GENOMIC DNA]</scope>
    <source>
        <strain evidence="3 4">H119_p4</strain>
    </source>
</reference>
<dbReference type="AlphaFoldDB" id="A0A8H7BWR7"/>
<feature type="compositionally biased region" description="Polar residues" evidence="1">
    <location>
        <begin position="19"/>
        <end position="32"/>
    </location>
</feature>
<keyword evidence="2" id="KW-1133">Transmembrane helix</keyword>
<sequence>MYMLPGPSATFDERLIQRSGSGETDNTSNTVESGLVTPQDERDVPLLGLLGLKQAVEVIDRDVIRSGSSESGKGDGVNYNTTSNVVLAQAVVLSKMIPSTSESSVAQSPEFEDPQVTHEKTKGMYTLPNRHISIEMHKDDSEVIVTSSSSKDIASLIRCVQVSKYRDDVDFWVEDYTELSQGLLRTLLDRQWTLKMVGTSILRMLLFLPWCIAVGGSIILFPNGLDIITFRSGFLDPLSGIYRFAHWVDHAFEHIIIFISFAGLVCWLNPAFGFVAGCAMGAMVFNAWHEFRLDPTVPLGEDDRQSVYLSVTRFWMSDDFLNLRRMKGGFLLDEQARE</sequence>
<feature type="region of interest" description="Disordered" evidence="1">
    <location>
        <begin position="19"/>
        <end position="38"/>
    </location>
</feature>
<protein>
    <submittedName>
        <fullName evidence="3">Uncharacterized protein</fullName>
    </submittedName>
</protein>
<evidence type="ECO:0000313" key="4">
    <source>
        <dbReference type="Proteomes" id="UP000629468"/>
    </source>
</evidence>
<dbReference type="EMBL" id="JABXXO010000016">
    <property type="protein sequence ID" value="KAF7759607.1"/>
    <property type="molecule type" value="Genomic_DNA"/>
</dbReference>
<organism evidence="3 4">
    <name type="scientific">Agaricus bisporus var. burnettii</name>
    <dbReference type="NCBI Taxonomy" id="192524"/>
    <lineage>
        <taxon>Eukaryota</taxon>
        <taxon>Fungi</taxon>
        <taxon>Dikarya</taxon>
        <taxon>Basidiomycota</taxon>
        <taxon>Agaricomycotina</taxon>
        <taxon>Agaricomycetes</taxon>
        <taxon>Agaricomycetidae</taxon>
        <taxon>Agaricales</taxon>
        <taxon>Agaricineae</taxon>
        <taxon>Agaricaceae</taxon>
        <taxon>Agaricus</taxon>
    </lineage>
</organism>